<feature type="compositionally biased region" description="Basic and acidic residues" evidence="8">
    <location>
        <begin position="328"/>
        <end position="343"/>
    </location>
</feature>
<dbReference type="InterPro" id="IPR007449">
    <property type="entry name" value="ZipA_FtsZ-bd_C"/>
</dbReference>
<evidence type="ECO:0000256" key="4">
    <source>
        <dbReference type="ARBA" id="ARBA00022692"/>
    </source>
</evidence>
<name>A0A381QB40_9ZZZZ</name>
<dbReference type="SMART" id="SM00771">
    <property type="entry name" value="ZipA_C"/>
    <property type="match status" value="1"/>
</dbReference>
<keyword evidence="2" id="KW-0997">Cell inner membrane</keyword>
<evidence type="ECO:0000256" key="1">
    <source>
        <dbReference type="ARBA" id="ARBA00022475"/>
    </source>
</evidence>
<gene>
    <name evidence="11" type="ORF">METZ01_LOCUS29406</name>
</gene>
<evidence type="ECO:0000256" key="8">
    <source>
        <dbReference type="SAM" id="MobiDB-lite"/>
    </source>
</evidence>
<keyword evidence="7" id="KW-0131">Cell cycle</keyword>
<sequence>MDARELVILLVGLAIVAVLLRGLYVALQARRGQIRLAIDKNIPQDVDLDALEMTELPSGGARVVARTLEEVNIQNRAHEAFEGVGDDEDELVPILMDTVEPSNMNEASSENAESENHFGNRHEPDGQEEAEWEENPDDELMEYENTEEPNYVAEPASNPINKQEPDRHEETEREEYRDNKYSDRPEQVSAEAAESSEYDELDDEVSDQSESDDGEYDHPVESNFLDEEYEVDVDHNEYDRQEPSFGQNFENELEEFSMTAGERIGELATSEDQGELSGMPENVYSTEVEKPKRRSLFTMFSRNKDPEPANSDEETNVDGDTTVVSFEPEAHPQKVSEETKLSDSSDGVVEPIQPAEIVVINVMARDGYTFSGDDLLQVLINAGLKFGEMNIFHKRLGNDSKSLLVFSVANILNPGTFDLNNLDSFSTLGISLFLALPTAINNMDAFEQMLTVAQQVGSTLDGELKDDHRNVMTAQTIEHYRQRISDFELRQLKAAGGHG</sequence>
<evidence type="ECO:0000256" key="2">
    <source>
        <dbReference type="ARBA" id="ARBA00022519"/>
    </source>
</evidence>
<feature type="region of interest" description="Disordered" evidence="8">
    <location>
        <begin position="327"/>
        <end position="347"/>
    </location>
</feature>
<proteinExistence type="inferred from homology"/>
<accession>A0A381QB40</accession>
<dbReference type="PANTHER" id="PTHR38685">
    <property type="entry name" value="CELL DIVISION PROTEIN ZIPA"/>
    <property type="match status" value="1"/>
</dbReference>
<dbReference type="InterPro" id="IPR036765">
    <property type="entry name" value="ZipA_FtsZ-bd_C_sf"/>
</dbReference>
<feature type="region of interest" description="Disordered" evidence="8">
    <location>
        <begin position="103"/>
        <end position="135"/>
    </location>
</feature>
<keyword evidence="6 9" id="KW-0472">Membrane</keyword>
<feature type="compositionally biased region" description="Acidic residues" evidence="8">
    <location>
        <begin position="194"/>
        <end position="215"/>
    </location>
</feature>
<dbReference type="HAMAP" id="MF_00509">
    <property type="entry name" value="ZipA"/>
    <property type="match status" value="1"/>
</dbReference>
<feature type="compositionally biased region" description="Basic and acidic residues" evidence="8">
    <location>
        <begin position="114"/>
        <end position="125"/>
    </location>
</feature>
<keyword evidence="3" id="KW-0132">Cell division</keyword>
<organism evidence="11">
    <name type="scientific">marine metagenome</name>
    <dbReference type="NCBI Taxonomy" id="408172"/>
    <lineage>
        <taxon>unclassified sequences</taxon>
        <taxon>metagenomes</taxon>
        <taxon>ecological metagenomes</taxon>
    </lineage>
</organism>
<evidence type="ECO:0000256" key="7">
    <source>
        <dbReference type="ARBA" id="ARBA00023306"/>
    </source>
</evidence>
<feature type="transmembrane region" description="Helical" evidence="9">
    <location>
        <begin position="6"/>
        <end position="27"/>
    </location>
</feature>
<feature type="compositionally biased region" description="Basic and acidic residues" evidence="8">
    <location>
        <begin position="163"/>
        <end position="186"/>
    </location>
</feature>
<dbReference type="GO" id="GO:0000917">
    <property type="term" value="P:division septum assembly"/>
    <property type="evidence" value="ECO:0007669"/>
    <property type="project" value="TreeGrafter"/>
</dbReference>
<feature type="domain" description="ZipA C-terminal FtsZ-binding" evidence="10">
    <location>
        <begin position="354"/>
        <end position="484"/>
    </location>
</feature>
<dbReference type="Gene3D" id="3.30.1400.10">
    <property type="entry name" value="ZipA, C-terminal FtsZ-binding domain"/>
    <property type="match status" value="1"/>
</dbReference>
<keyword evidence="4 9" id="KW-0812">Transmembrane</keyword>
<dbReference type="Pfam" id="PF04354">
    <property type="entry name" value="ZipA_C"/>
    <property type="match status" value="1"/>
</dbReference>
<dbReference type="GO" id="GO:0005886">
    <property type="term" value="C:plasma membrane"/>
    <property type="evidence" value="ECO:0007669"/>
    <property type="project" value="TreeGrafter"/>
</dbReference>
<dbReference type="AlphaFoldDB" id="A0A381QB40"/>
<feature type="region of interest" description="Disordered" evidence="8">
    <location>
        <begin position="150"/>
        <end position="225"/>
    </location>
</feature>
<keyword evidence="5 9" id="KW-1133">Transmembrane helix</keyword>
<evidence type="ECO:0000256" key="6">
    <source>
        <dbReference type="ARBA" id="ARBA00023136"/>
    </source>
</evidence>
<dbReference type="InterPro" id="IPR011919">
    <property type="entry name" value="Cell_div_ZipA"/>
</dbReference>
<evidence type="ECO:0000259" key="10">
    <source>
        <dbReference type="SMART" id="SM00771"/>
    </source>
</evidence>
<dbReference type="PANTHER" id="PTHR38685:SF1">
    <property type="entry name" value="CELL DIVISION PROTEIN ZIPA"/>
    <property type="match status" value="1"/>
</dbReference>
<protein>
    <recommendedName>
        <fullName evidence="10">ZipA C-terminal FtsZ-binding domain-containing protein</fullName>
    </recommendedName>
</protein>
<feature type="region of interest" description="Disordered" evidence="8">
    <location>
        <begin position="300"/>
        <end position="319"/>
    </location>
</feature>
<dbReference type="GO" id="GO:0032153">
    <property type="term" value="C:cell division site"/>
    <property type="evidence" value="ECO:0007669"/>
    <property type="project" value="TreeGrafter"/>
</dbReference>
<evidence type="ECO:0000313" key="11">
    <source>
        <dbReference type="EMBL" id="SUZ76552.1"/>
    </source>
</evidence>
<reference evidence="11" key="1">
    <citation type="submission" date="2018-05" db="EMBL/GenBank/DDBJ databases">
        <authorList>
            <person name="Lanie J.A."/>
            <person name="Ng W.-L."/>
            <person name="Kazmierczak K.M."/>
            <person name="Andrzejewski T.M."/>
            <person name="Davidsen T.M."/>
            <person name="Wayne K.J."/>
            <person name="Tettelin H."/>
            <person name="Glass J.I."/>
            <person name="Rusch D."/>
            <person name="Podicherti R."/>
            <person name="Tsui H.-C.T."/>
            <person name="Winkler M.E."/>
        </authorList>
    </citation>
    <scope>NUCLEOTIDE SEQUENCE</scope>
</reference>
<dbReference type="NCBIfam" id="TIGR02205">
    <property type="entry name" value="septum_zipA"/>
    <property type="match status" value="1"/>
</dbReference>
<evidence type="ECO:0000256" key="9">
    <source>
        <dbReference type="SAM" id="Phobius"/>
    </source>
</evidence>
<feature type="compositionally biased region" description="Acidic residues" evidence="8">
    <location>
        <begin position="126"/>
        <end position="135"/>
    </location>
</feature>
<evidence type="ECO:0000256" key="5">
    <source>
        <dbReference type="ARBA" id="ARBA00022989"/>
    </source>
</evidence>
<dbReference type="SUPFAM" id="SSF64383">
    <property type="entry name" value="Cell-division protein ZipA, C-terminal domain"/>
    <property type="match status" value="1"/>
</dbReference>
<evidence type="ECO:0000256" key="3">
    <source>
        <dbReference type="ARBA" id="ARBA00022618"/>
    </source>
</evidence>
<keyword evidence="1" id="KW-1003">Cell membrane</keyword>
<dbReference type="EMBL" id="UINC01001283">
    <property type="protein sequence ID" value="SUZ76552.1"/>
    <property type="molecule type" value="Genomic_DNA"/>
</dbReference>